<name>A0A9D1AL64_9FIRM</name>
<comment type="caution">
    <text evidence="1">The sequence shown here is derived from an EMBL/GenBank/DDBJ whole genome shotgun (WGS) entry which is preliminary data.</text>
</comment>
<reference evidence="1" key="1">
    <citation type="submission" date="2020-10" db="EMBL/GenBank/DDBJ databases">
        <authorList>
            <person name="Gilroy R."/>
        </authorList>
    </citation>
    <scope>NUCLEOTIDE SEQUENCE</scope>
    <source>
        <strain evidence="1">ChiSxjej1B13-7958</strain>
    </source>
</reference>
<protein>
    <recommendedName>
        <fullName evidence="3">ATPase</fullName>
    </recommendedName>
</protein>
<dbReference type="Proteomes" id="UP000824242">
    <property type="component" value="Unassembled WGS sequence"/>
</dbReference>
<dbReference type="SUPFAM" id="SSF52540">
    <property type="entry name" value="P-loop containing nucleoside triphosphate hydrolases"/>
    <property type="match status" value="1"/>
</dbReference>
<dbReference type="InterPro" id="IPR027417">
    <property type="entry name" value="P-loop_NTPase"/>
</dbReference>
<evidence type="ECO:0000313" key="1">
    <source>
        <dbReference type="EMBL" id="HIR46162.1"/>
    </source>
</evidence>
<reference evidence="1" key="2">
    <citation type="journal article" date="2021" name="PeerJ">
        <title>Extensive microbial diversity within the chicken gut microbiome revealed by metagenomics and culture.</title>
        <authorList>
            <person name="Gilroy R."/>
            <person name="Ravi A."/>
            <person name="Getino M."/>
            <person name="Pursley I."/>
            <person name="Horton D.L."/>
            <person name="Alikhan N.F."/>
            <person name="Baker D."/>
            <person name="Gharbi K."/>
            <person name="Hall N."/>
            <person name="Watson M."/>
            <person name="Adriaenssens E.M."/>
            <person name="Foster-Nyarko E."/>
            <person name="Jarju S."/>
            <person name="Secka A."/>
            <person name="Antonio M."/>
            <person name="Oren A."/>
            <person name="Chaudhuri R.R."/>
            <person name="La Ragione R."/>
            <person name="Hildebrand F."/>
            <person name="Pallen M.J."/>
        </authorList>
    </citation>
    <scope>NUCLEOTIDE SEQUENCE</scope>
    <source>
        <strain evidence="1">ChiSxjej1B13-7958</strain>
    </source>
</reference>
<organism evidence="1 2">
    <name type="scientific">Candidatus Caccousia avicola</name>
    <dbReference type="NCBI Taxonomy" id="2840721"/>
    <lineage>
        <taxon>Bacteria</taxon>
        <taxon>Bacillati</taxon>
        <taxon>Bacillota</taxon>
        <taxon>Clostridia</taxon>
        <taxon>Eubacteriales</taxon>
        <taxon>Oscillospiraceae</taxon>
        <taxon>Oscillospiraceae incertae sedis</taxon>
        <taxon>Candidatus Caccousia</taxon>
    </lineage>
</organism>
<evidence type="ECO:0000313" key="2">
    <source>
        <dbReference type="Proteomes" id="UP000824242"/>
    </source>
</evidence>
<dbReference type="AlphaFoldDB" id="A0A9D1AL64"/>
<accession>A0A9D1AL64</accession>
<dbReference type="EMBL" id="DVGZ01000008">
    <property type="protein sequence ID" value="HIR46162.1"/>
    <property type="molecule type" value="Genomic_DNA"/>
</dbReference>
<evidence type="ECO:0008006" key="3">
    <source>
        <dbReference type="Google" id="ProtNLM"/>
    </source>
</evidence>
<proteinExistence type="predicted"/>
<gene>
    <name evidence="1" type="ORF">IAB89_00685</name>
</gene>
<sequence length="342" mass="38050">MERNDTIHYFVDANSSAGYVDLYDQSFGGLSRVVELSDFPDETAERLLFYLSARAQEEGRRVEVIHHCLTNRPMGLILPELSAGVINRQTWRPGAFSALSALEDETLSEARGCLKAAWELFGEARVVHDEWEKYYIENLDFAAADNLASETCKRLLGGKRSVYPGGGSMVERFFGAATAFGSVDHIPSLTANLQKRYFLKGRPGTGKSTFLKRIAAAAKEQGFAVEMYRCSLDPGSCDMVLVRELSFCVFDSTAPHEYFPEREGDETIDIYRAAVRQGTDEKYAAELADVTERYRAIVRRATAQLSSAQRALEAFQRAKLPAFSAGTLAGQQERLAEALFED</sequence>